<accession>A0ABR4D5W3</accession>
<feature type="compositionally biased region" description="Low complexity" evidence="7">
    <location>
        <begin position="173"/>
        <end position="189"/>
    </location>
</feature>
<evidence type="ECO:0000256" key="4">
    <source>
        <dbReference type="ARBA" id="ARBA00023125"/>
    </source>
</evidence>
<evidence type="ECO:0000256" key="7">
    <source>
        <dbReference type="SAM" id="MobiDB-lite"/>
    </source>
</evidence>
<dbReference type="SUPFAM" id="SSF57701">
    <property type="entry name" value="Zn2/Cys6 DNA-binding domain"/>
    <property type="match status" value="1"/>
</dbReference>
<feature type="compositionally biased region" description="Basic and acidic residues" evidence="7">
    <location>
        <begin position="160"/>
        <end position="171"/>
    </location>
</feature>
<evidence type="ECO:0000256" key="2">
    <source>
        <dbReference type="ARBA" id="ARBA00022833"/>
    </source>
</evidence>
<reference evidence="9 10" key="1">
    <citation type="journal article" date="2024" name="Commun. Biol.">
        <title>Comparative genomic analysis of thermophilic fungi reveals convergent evolutionary adaptations and gene losses.</title>
        <authorList>
            <person name="Steindorff A.S."/>
            <person name="Aguilar-Pontes M.V."/>
            <person name="Robinson A.J."/>
            <person name="Andreopoulos B."/>
            <person name="LaButti K."/>
            <person name="Kuo A."/>
            <person name="Mondo S."/>
            <person name="Riley R."/>
            <person name="Otillar R."/>
            <person name="Haridas S."/>
            <person name="Lipzen A."/>
            <person name="Grimwood J."/>
            <person name="Schmutz J."/>
            <person name="Clum A."/>
            <person name="Reid I.D."/>
            <person name="Moisan M.C."/>
            <person name="Butler G."/>
            <person name="Nguyen T.T.M."/>
            <person name="Dewar K."/>
            <person name="Conant G."/>
            <person name="Drula E."/>
            <person name="Henrissat B."/>
            <person name="Hansel C."/>
            <person name="Singer S."/>
            <person name="Hutchinson M.I."/>
            <person name="de Vries R.P."/>
            <person name="Natvig D.O."/>
            <person name="Powell A.J."/>
            <person name="Tsang A."/>
            <person name="Grigoriev I.V."/>
        </authorList>
    </citation>
    <scope>NUCLEOTIDE SEQUENCE [LARGE SCALE GENOMIC DNA]</scope>
    <source>
        <strain evidence="9 10">ATCC 22073</strain>
    </source>
</reference>
<keyword evidence="4" id="KW-0238">DNA-binding</keyword>
<dbReference type="PROSITE" id="PS00463">
    <property type="entry name" value="ZN2_CY6_FUNGAL_1"/>
    <property type="match status" value="1"/>
</dbReference>
<dbReference type="PROSITE" id="PS50048">
    <property type="entry name" value="ZN2_CY6_FUNGAL_2"/>
    <property type="match status" value="1"/>
</dbReference>
<keyword evidence="2" id="KW-0862">Zinc</keyword>
<dbReference type="Pfam" id="PF00172">
    <property type="entry name" value="Zn_clus"/>
    <property type="match status" value="1"/>
</dbReference>
<dbReference type="CDD" id="cd12148">
    <property type="entry name" value="fungal_TF_MHR"/>
    <property type="match status" value="1"/>
</dbReference>
<keyword evidence="10" id="KW-1185">Reference proteome</keyword>
<feature type="region of interest" description="Disordered" evidence="7">
    <location>
        <begin position="68"/>
        <end position="89"/>
    </location>
</feature>
<feature type="domain" description="Zn(2)-C6 fungal-type" evidence="8">
    <location>
        <begin position="34"/>
        <end position="64"/>
    </location>
</feature>
<dbReference type="InterPro" id="IPR036864">
    <property type="entry name" value="Zn2-C6_fun-type_DNA-bd_sf"/>
</dbReference>
<dbReference type="EMBL" id="JAZGUE010000006">
    <property type="protein sequence ID" value="KAL2265749.1"/>
    <property type="molecule type" value="Genomic_DNA"/>
</dbReference>
<evidence type="ECO:0000313" key="10">
    <source>
        <dbReference type="Proteomes" id="UP001600064"/>
    </source>
</evidence>
<dbReference type="Gene3D" id="4.10.240.10">
    <property type="entry name" value="Zn(2)-C6 fungal-type DNA-binding domain"/>
    <property type="match status" value="1"/>
</dbReference>
<feature type="compositionally biased region" description="Pro residues" evidence="7">
    <location>
        <begin position="533"/>
        <end position="542"/>
    </location>
</feature>
<dbReference type="SMART" id="SM00066">
    <property type="entry name" value="GAL4"/>
    <property type="match status" value="1"/>
</dbReference>
<evidence type="ECO:0000256" key="6">
    <source>
        <dbReference type="ARBA" id="ARBA00023242"/>
    </source>
</evidence>
<organism evidence="9 10">
    <name type="scientific">Remersonia thermophila</name>
    <dbReference type="NCBI Taxonomy" id="72144"/>
    <lineage>
        <taxon>Eukaryota</taxon>
        <taxon>Fungi</taxon>
        <taxon>Dikarya</taxon>
        <taxon>Ascomycota</taxon>
        <taxon>Pezizomycotina</taxon>
        <taxon>Sordariomycetes</taxon>
        <taxon>Sordariomycetidae</taxon>
        <taxon>Sordariales</taxon>
        <taxon>Sordariales incertae sedis</taxon>
        <taxon>Remersonia</taxon>
    </lineage>
</organism>
<evidence type="ECO:0000256" key="5">
    <source>
        <dbReference type="ARBA" id="ARBA00023163"/>
    </source>
</evidence>
<dbReference type="PANTHER" id="PTHR37534">
    <property type="entry name" value="TRANSCRIPTIONAL ACTIVATOR PROTEIN UGA3"/>
    <property type="match status" value="1"/>
</dbReference>
<feature type="region of interest" description="Disordered" evidence="7">
    <location>
        <begin position="155"/>
        <end position="190"/>
    </location>
</feature>
<dbReference type="Proteomes" id="UP001600064">
    <property type="component" value="Unassembled WGS sequence"/>
</dbReference>
<evidence type="ECO:0000256" key="3">
    <source>
        <dbReference type="ARBA" id="ARBA00023015"/>
    </source>
</evidence>
<keyword evidence="3" id="KW-0805">Transcription regulation</keyword>
<comment type="subcellular location">
    <subcellularLocation>
        <location evidence="1">Nucleus</location>
    </subcellularLocation>
</comment>
<dbReference type="PANTHER" id="PTHR37534:SF15">
    <property type="entry name" value="ZN(II)2CYS6 TRANSCRIPTION FACTOR (EUROFUNG)"/>
    <property type="match status" value="1"/>
</dbReference>
<dbReference type="RefSeq" id="XP_070864476.1">
    <property type="nucleotide sequence ID" value="XM_071013605.1"/>
</dbReference>
<comment type="caution">
    <text evidence="9">The sequence shown here is derived from an EMBL/GenBank/DDBJ whole genome shotgun (WGS) entry which is preliminary data.</text>
</comment>
<feature type="region of interest" description="Disordered" evidence="7">
    <location>
        <begin position="686"/>
        <end position="712"/>
    </location>
</feature>
<keyword evidence="5" id="KW-0804">Transcription</keyword>
<feature type="region of interest" description="Disordered" evidence="7">
    <location>
        <begin position="476"/>
        <end position="562"/>
    </location>
</feature>
<proteinExistence type="predicted"/>
<dbReference type="Pfam" id="PF11951">
    <property type="entry name" value="Fungal_trans_2"/>
    <property type="match status" value="2"/>
</dbReference>
<evidence type="ECO:0000256" key="1">
    <source>
        <dbReference type="ARBA" id="ARBA00004123"/>
    </source>
</evidence>
<gene>
    <name evidence="9" type="ORF">VTJ83DRAFT_6849</name>
</gene>
<dbReference type="InterPro" id="IPR021858">
    <property type="entry name" value="Fun_TF"/>
</dbReference>
<feature type="compositionally biased region" description="Low complexity" evidence="7">
    <location>
        <begin position="490"/>
        <end position="513"/>
    </location>
</feature>
<protein>
    <recommendedName>
        <fullName evidence="8">Zn(2)-C6 fungal-type domain-containing protein</fullName>
    </recommendedName>
</protein>
<sequence length="727" mass="79094">MTTTQIQVTPAPPKMLLYTRLAPPKQPKRRSRGGCTYCKEKKKKCDEARPKCGRCVEHGTECAYEPVKPRQRRRRESMAPGGDGAPDLHLIGRRRLSEASEYGREPDIYRREHGFFGGADDLLQHPFDDPILTSPTDGVFGDAFSLTRFPPPTYLLENHTSADDNTSKDDEQAAPTTSSSSTAVVPTASHSQHPDLAMVASCPASSPLLEFSAPVFVEFADRPGRRALVDHFCNVLSHLIVLREETGNPFQQLVLPLTRRESPVTYAMFALASAHLEYRGVENPEKSLYFHNMAIRGVAQLIQNGGSKANRNEILAAIMLLVYYECLVQKGHSNIVAGHLKGALTIMDTVPGPEDPTSVFLERAFRFYDVITALSNGTPPLSAIPEPGCLRPLPPLGAPPVSPLRDVDTLLGMATTLWPIIHRLAGLRAIKNDLKAAVRSNEPPAKIAALRSELETTAHDIEAALLQWAPQLPPSFVPDDLDLDDDAYLSGSGSDRSSSPSDDGASSVDPSSPTSVNADLPPPSPASSSLPRPSRPPLPHLPSPLRVPSRPNLAHPQSQTSALSSIHHNALAYRHASLVHLYRTALSRPRGDPSVQRHARIALRHCAATARRGGPVAALLWPLFVSACEVKTDADKALAEATFAEVERRQGMRNIERAWGILREVWRRRALREGLSCLGVGVSSTETGKGGGVGQGGGGEKEERDEEEEEELWRRVSGEMGVSIVFG</sequence>
<dbReference type="GeneID" id="98128249"/>
<keyword evidence="6" id="KW-0539">Nucleus</keyword>
<dbReference type="CDD" id="cd00067">
    <property type="entry name" value="GAL4"/>
    <property type="match status" value="1"/>
</dbReference>
<name>A0ABR4D5W3_9PEZI</name>
<evidence type="ECO:0000313" key="9">
    <source>
        <dbReference type="EMBL" id="KAL2265749.1"/>
    </source>
</evidence>
<evidence type="ECO:0000259" key="8">
    <source>
        <dbReference type="PROSITE" id="PS50048"/>
    </source>
</evidence>
<feature type="compositionally biased region" description="Gly residues" evidence="7">
    <location>
        <begin position="688"/>
        <end position="698"/>
    </location>
</feature>
<dbReference type="InterPro" id="IPR001138">
    <property type="entry name" value="Zn2Cys6_DnaBD"/>
</dbReference>